<dbReference type="PANTHER" id="PTHR22605">
    <property type="entry name" value="RZ-TYPE DOMAIN-CONTAINING PROTEIN"/>
    <property type="match status" value="1"/>
</dbReference>
<evidence type="ECO:0008006" key="4">
    <source>
        <dbReference type="Google" id="ProtNLM"/>
    </source>
</evidence>
<comment type="caution">
    <text evidence="2">The sequence shown here is derived from an EMBL/GenBank/DDBJ whole genome shotgun (WGS) entry which is preliminary data.</text>
</comment>
<accession>A0A9Q0LQS9</accession>
<dbReference type="InterPro" id="IPR031248">
    <property type="entry name" value="RNF213"/>
</dbReference>
<feature type="coiled-coil region" evidence="1">
    <location>
        <begin position="624"/>
        <end position="676"/>
    </location>
</feature>
<gene>
    <name evidence="2" type="ORF">M0811_05354</name>
</gene>
<dbReference type="AlphaFoldDB" id="A0A9Q0LQS9"/>
<keyword evidence="3" id="KW-1185">Reference proteome</keyword>
<dbReference type="Gene3D" id="3.40.50.300">
    <property type="entry name" value="P-loop containing nucleotide triphosphate hydrolases"/>
    <property type="match status" value="1"/>
</dbReference>
<dbReference type="OMA" id="KVINCMG"/>
<proteinExistence type="predicted"/>
<reference evidence="2" key="1">
    <citation type="submission" date="2022-10" db="EMBL/GenBank/DDBJ databases">
        <title>Novel sulphate-reducing endosymbionts in the free-living metamonad Anaeramoeba.</title>
        <authorList>
            <person name="Jerlstrom-Hultqvist J."/>
            <person name="Cepicka I."/>
            <person name="Gallot-Lavallee L."/>
            <person name="Salas-Leiva D."/>
            <person name="Curtis B.A."/>
            <person name="Zahonova K."/>
            <person name="Pipaliya S."/>
            <person name="Dacks J."/>
            <person name="Roger A.J."/>
        </authorList>
    </citation>
    <scope>NUCLEOTIDE SEQUENCE</scope>
    <source>
        <strain evidence="2">BMAN</strain>
    </source>
</reference>
<dbReference type="GO" id="GO:0016887">
    <property type="term" value="F:ATP hydrolysis activity"/>
    <property type="evidence" value="ECO:0007669"/>
    <property type="project" value="InterPro"/>
</dbReference>
<protein>
    <recommendedName>
        <fullName evidence="4">ATPase dynein-related AAA domain-containing protein</fullName>
    </recommendedName>
</protein>
<dbReference type="PANTHER" id="PTHR22605:SF1">
    <property type="entry name" value="RZ-TYPE DOMAIN-CONTAINING PROTEIN"/>
    <property type="match status" value="1"/>
</dbReference>
<keyword evidence="1" id="KW-0175">Coiled coil</keyword>
<sequence>MKNIYTFRLLSQFWNSLKVFINLIIEWDFLKVKENESKELQRSILKSWFLSISRFILFPLLSENKSIFDNFYTFLSKLQFKNENENIIPISIKSTRNEQKIDHFLSGFGIFTKKYSNNSLLLDNPEKITINLGLVESKFSDTFSSEEEIEKIFQFFFALNPKEIDKELIEEHKKGKSKYVLTFDNVSKMLFLQFRNFVNLPTIISGETGCEKTALIEYLFETILEEKIKTLNVNNSIKKKDIQNLIEEGEKYFPKPFIILFDELNTAPKSFIPISKYLFIDKMFIGKKISTNIRLAAINPYRKRDEMDRKEYEKFGLFYQKDDENEENKKIQKSVYRVQKLPDSLQKEILNFNSLQKEQELSYIQKMVKNTFDSIFKKEEDIKRLREFTENFIEYIQKSHQYIREEDNYNQNQNQNQNEKKNLASKVSLRDISRTLRIFRWIYESRSRAGIILLQDKIDLKQIKEQKEKEEDGIIIQKAIYLSLFVCYEVREKNQKKRKKYSIKIFGNEKSKDYQRIIENAKTNLIENLDYNFKEKMIAKNRALKENCLLLYISIYTQIPLFIIGKPGTSKSISLEVILKSFKPPFEINELLRKLNLRSLYQSFIQFVILDKIALAEWSSKFPLKTLHSKLEESEKELSKRLQKRFKQNENENENQNQNENENEKLEDILKEMKTVSVVLISNWILDPSNMNRGILIYRDSITEIETTVQQILCSENTGINSKIPELFADSLSRIYKNIIRNQKEKDSEWKPYFGLRDFYYFVKMIGYSYITHNIYYNNESLISNALLRNFNSKPEIIQNISQFQNKSNSLNLISLTKITTKELISQNIQKRIFENYGLNNPNKISDFSRNMMILIDETLNLPIILQIIESLIEEEERKINVIFGNSFPKDQTKVKFIKDLHKVENSIRKGGIIILYNNNDLFLPLYDLLNQNYIKEGNLYA</sequence>
<dbReference type="GO" id="GO:0004842">
    <property type="term" value="F:ubiquitin-protein transferase activity"/>
    <property type="evidence" value="ECO:0007669"/>
    <property type="project" value="InterPro"/>
</dbReference>
<dbReference type="Proteomes" id="UP001149090">
    <property type="component" value="Unassembled WGS sequence"/>
</dbReference>
<name>A0A9Q0LQS9_ANAIG</name>
<dbReference type="EMBL" id="JAPDFW010000055">
    <property type="protein sequence ID" value="KAJ5078096.1"/>
    <property type="molecule type" value="Genomic_DNA"/>
</dbReference>
<evidence type="ECO:0000256" key="1">
    <source>
        <dbReference type="SAM" id="Coils"/>
    </source>
</evidence>
<organism evidence="2 3">
    <name type="scientific">Anaeramoeba ignava</name>
    <name type="common">Anaerobic marine amoeba</name>
    <dbReference type="NCBI Taxonomy" id="1746090"/>
    <lineage>
        <taxon>Eukaryota</taxon>
        <taxon>Metamonada</taxon>
        <taxon>Anaeramoebidae</taxon>
        <taxon>Anaeramoeba</taxon>
    </lineage>
</organism>
<dbReference type="SUPFAM" id="SSF52540">
    <property type="entry name" value="P-loop containing nucleoside triphosphate hydrolases"/>
    <property type="match status" value="1"/>
</dbReference>
<evidence type="ECO:0000313" key="2">
    <source>
        <dbReference type="EMBL" id="KAJ5078096.1"/>
    </source>
</evidence>
<dbReference type="InterPro" id="IPR027417">
    <property type="entry name" value="P-loop_NTPase"/>
</dbReference>
<evidence type="ECO:0000313" key="3">
    <source>
        <dbReference type="Proteomes" id="UP001149090"/>
    </source>
</evidence>
<dbReference type="OrthoDB" id="2423195at2759"/>